<keyword evidence="2" id="KW-0547">Nucleotide-binding</keyword>
<evidence type="ECO:0000259" key="4">
    <source>
        <dbReference type="PROSITE" id="PS50893"/>
    </source>
</evidence>
<dbReference type="GO" id="GO:0005524">
    <property type="term" value="F:ATP binding"/>
    <property type="evidence" value="ECO:0007669"/>
    <property type="project" value="UniProtKB-KW"/>
</dbReference>
<comment type="caution">
    <text evidence="5">The sequence shown here is derived from an EMBL/GenBank/DDBJ whole genome shotgun (WGS) entry which is preliminary data.</text>
</comment>
<evidence type="ECO:0000256" key="2">
    <source>
        <dbReference type="ARBA" id="ARBA00022741"/>
    </source>
</evidence>
<evidence type="ECO:0000313" key="6">
    <source>
        <dbReference type="Proteomes" id="UP000293781"/>
    </source>
</evidence>
<dbReference type="PANTHER" id="PTHR24220:SF685">
    <property type="entry name" value="ABC TRANSPORTER RELATED"/>
    <property type="match status" value="1"/>
</dbReference>
<dbReference type="InterPro" id="IPR003593">
    <property type="entry name" value="AAA+_ATPase"/>
</dbReference>
<organism evidence="5 6">
    <name type="scientific">Micromonospora violae</name>
    <dbReference type="NCBI Taxonomy" id="1278207"/>
    <lineage>
        <taxon>Bacteria</taxon>
        <taxon>Bacillati</taxon>
        <taxon>Actinomycetota</taxon>
        <taxon>Actinomycetes</taxon>
        <taxon>Micromonosporales</taxon>
        <taxon>Micromonosporaceae</taxon>
        <taxon>Micromonospora</taxon>
    </lineage>
</organism>
<dbReference type="GO" id="GO:0016887">
    <property type="term" value="F:ATP hydrolysis activity"/>
    <property type="evidence" value="ECO:0007669"/>
    <property type="project" value="InterPro"/>
</dbReference>
<reference evidence="5 6" key="1">
    <citation type="submission" date="2019-02" db="EMBL/GenBank/DDBJ databases">
        <title>Sequencing the genomes of 1000 actinobacteria strains.</title>
        <authorList>
            <person name="Klenk H.-P."/>
        </authorList>
    </citation>
    <scope>NUCLEOTIDE SEQUENCE [LARGE SCALE GENOMIC DNA]</scope>
    <source>
        <strain evidence="5 6">DSM 45888</strain>
    </source>
</reference>
<dbReference type="PANTHER" id="PTHR24220">
    <property type="entry name" value="IMPORT ATP-BINDING PROTEIN"/>
    <property type="match status" value="1"/>
</dbReference>
<dbReference type="CDD" id="cd03255">
    <property type="entry name" value="ABC_MJ0796_LolCDE_FtsE"/>
    <property type="match status" value="1"/>
</dbReference>
<dbReference type="GO" id="GO:0022857">
    <property type="term" value="F:transmembrane transporter activity"/>
    <property type="evidence" value="ECO:0007669"/>
    <property type="project" value="TreeGrafter"/>
</dbReference>
<dbReference type="Proteomes" id="UP000293781">
    <property type="component" value="Unassembled WGS sequence"/>
</dbReference>
<sequence>MPAPARRAAAPAFGTVTVMTTHTVTLVGLRAVYGTGSRRVTALDGVTTDFASGTFTAVMGPSGSGKSTLLHCAAGLDRPTEGVVTIDGTRLNDLGEDELTRLRRDRIGFVFQAFNLVSTLTAAQNVELPARLARRRPPAHEVAAALDAVGLADRAGHRPSELSGGEQQRVAVARALITRPAVVFADEPTGALDSASSRQVLRLLRALVDDHGQTVVMVTHDPAAAAYADRVLLLADGRVVDELTGEITATAVAARIAEREAVAESSC</sequence>
<keyword evidence="3 5" id="KW-0067">ATP-binding</keyword>
<evidence type="ECO:0000313" key="5">
    <source>
        <dbReference type="EMBL" id="RZT82870.1"/>
    </source>
</evidence>
<evidence type="ECO:0000256" key="1">
    <source>
        <dbReference type="ARBA" id="ARBA00022448"/>
    </source>
</evidence>
<keyword evidence="6" id="KW-1185">Reference proteome</keyword>
<evidence type="ECO:0000256" key="3">
    <source>
        <dbReference type="ARBA" id="ARBA00022840"/>
    </source>
</evidence>
<dbReference type="PROSITE" id="PS00211">
    <property type="entry name" value="ABC_TRANSPORTER_1"/>
    <property type="match status" value="1"/>
</dbReference>
<dbReference type="InterPro" id="IPR027417">
    <property type="entry name" value="P-loop_NTPase"/>
</dbReference>
<dbReference type="InterPro" id="IPR015854">
    <property type="entry name" value="ABC_transpr_LolD-like"/>
</dbReference>
<dbReference type="Gene3D" id="3.40.50.300">
    <property type="entry name" value="P-loop containing nucleotide triphosphate hydrolases"/>
    <property type="match status" value="1"/>
</dbReference>
<gene>
    <name evidence="5" type="ORF">EV382_6184</name>
</gene>
<dbReference type="InterPro" id="IPR017871">
    <property type="entry name" value="ABC_transporter-like_CS"/>
</dbReference>
<name>A0A4V2FPZ8_9ACTN</name>
<accession>A0A4V2FPZ8</accession>
<dbReference type="SMART" id="SM00382">
    <property type="entry name" value="AAA"/>
    <property type="match status" value="1"/>
</dbReference>
<dbReference type="FunFam" id="3.40.50.300:FF:000032">
    <property type="entry name" value="Export ABC transporter ATP-binding protein"/>
    <property type="match status" value="1"/>
</dbReference>
<dbReference type="Pfam" id="PF00005">
    <property type="entry name" value="ABC_tran"/>
    <property type="match status" value="1"/>
</dbReference>
<keyword evidence="1" id="KW-0813">Transport</keyword>
<protein>
    <submittedName>
        <fullName evidence="5">Putative ABC transport system ATP-binding protein</fullName>
    </submittedName>
</protein>
<proteinExistence type="predicted"/>
<dbReference type="GO" id="GO:0098796">
    <property type="term" value="C:membrane protein complex"/>
    <property type="evidence" value="ECO:0007669"/>
    <property type="project" value="UniProtKB-ARBA"/>
</dbReference>
<dbReference type="EMBL" id="SHKK01000001">
    <property type="protein sequence ID" value="RZT82870.1"/>
    <property type="molecule type" value="Genomic_DNA"/>
</dbReference>
<dbReference type="InterPro" id="IPR003439">
    <property type="entry name" value="ABC_transporter-like_ATP-bd"/>
</dbReference>
<dbReference type="SUPFAM" id="SSF52540">
    <property type="entry name" value="P-loop containing nucleoside triphosphate hydrolases"/>
    <property type="match status" value="1"/>
</dbReference>
<dbReference type="GO" id="GO:0005886">
    <property type="term" value="C:plasma membrane"/>
    <property type="evidence" value="ECO:0007669"/>
    <property type="project" value="TreeGrafter"/>
</dbReference>
<dbReference type="InterPro" id="IPR017911">
    <property type="entry name" value="MacB-like_ATP-bd"/>
</dbReference>
<dbReference type="AlphaFoldDB" id="A0A4V2FPZ8"/>
<dbReference type="PROSITE" id="PS50893">
    <property type="entry name" value="ABC_TRANSPORTER_2"/>
    <property type="match status" value="1"/>
</dbReference>
<feature type="domain" description="ABC transporter" evidence="4">
    <location>
        <begin position="27"/>
        <end position="261"/>
    </location>
</feature>